<evidence type="ECO:0000313" key="1">
    <source>
        <dbReference type="EMBL" id="GEP44795.1"/>
    </source>
</evidence>
<organism evidence="1 2">
    <name type="scientific">Brevifollis gellanilyticus</name>
    <dbReference type="NCBI Taxonomy" id="748831"/>
    <lineage>
        <taxon>Bacteria</taxon>
        <taxon>Pseudomonadati</taxon>
        <taxon>Verrucomicrobiota</taxon>
        <taxon>Verrucomicrobiia</taxon>
        <taxon>Verrucomicrobiales</taxon>
        <taxon>Verrucomicrobiaceae</taxon>
    </lineage>
</organism>
<dbReference type="Pfam" id="PF05932">
    <property type="entry name" value="CesT"/>
    <property type="match status" value="1"/>
</dbReference>
<dbReference type="InterPro" id="IPR010261">
    <property type="entry name" value="Tir_chaperone"/>
</dbReference>
<reference evidence="1 2" key="1">
    <citation type="submission" date="2019-07" db="EMBL/GenBank/DDBJ databases">
        <title>Whole genome shotgun sequence of Brevifollis gellanilyticus NBRC 108608.</title>
        <authorList>
            <person name="Hosoyama A."/>
            <person name="Uohara A."/>
            <person name="Ohji S."/>
            <person name="Ichikawa N."/>
        </authorList>
    </citation>
    <scope>NUCLEOTIDE SEQUENCE [LARGE SCALE GENOMIC DNA]</scope>
    <source>
        <strain evidence="1 2">NBRC 108608</strain>
    </source>
</reference>
<sequence>MPNTDFASKLMNELGANLGIDGLELDEQGDCIFAIDELPVAIRMRHDKWQFIGFIAEVAEAEQLEELTLSADQWRSLLEINHALATDGDPATLTYDRNVECVLFVQPVFEHQLEAGKMEELLETFVHRMEKVREVVAKIREGDASLENGAVAEDALTVMSRLV</sequence>
<dbReference type="Proteomes" id="UP000321577">
    <property type="component" value="Unassembled WGS sequence"/>
</dbReference>
<dbReference type="EMBL" id="BKAG01000036">
    <property type="protein sequence ID" value="GEP44795.1"/>
    <property type="molecule type" value="Genomic_DNA"/>
</dbReference>
<accession>A0A512MDI5</accession>
<comment type="caution">
    <text evidence="1">The sequence shown here is derived from an EMBL/GenBank/DDBJ whole genome shotgun (WGS) entry which is preliminary data.</text>
</comment>
<evidence type="ECO:0000313" key="2">
    <source>
        <dbReference type="Proteomes" id="UP000321577"/>
    </source>
</evidence>
<gene>
    <name evidence="1" type="ORF">BGE01nite_40860</name>
</gene>
<dbReference type="SUPFAM" id="SSF69635">
    <property type="entry name" value="Type III secretory system chaperone-like"/>
    <property type="match status" value="1"/>
</dbReference>
<dbReference type="GO" id="GO:0030254">
    <property type="term" value="P:protein secretion by the type III secretion system"/>
    <property type="evidence" value="ECO:0007669"/>
    <property type="project" value="InterPro"/>
</dbReference>
<protein>
    <submittedName>
        <fullName evidence="1">Uncharacterized protein</fullName>
    </submittedName>
</protein>
<dbReference type="RefSeq" id="WP_170266932.1">
    <property type="nucleotide sequence ID" value="NZ_BKAG01000036.1"/>
</dbReference>
<keyword evidence="2" id="KW-1185">Reference proteome</keyword>
<proteinExistence type="predicted"/>
<dbReference type="AlphaFoldDB" id="A0A512MDI5"/>
<dbReference type="Gene3D" id="3.30.1460.10">
    <property type="match status" value="1"/>
</dbReference>
<name>A0A512MDI5_9BACT</name>